<dbReference type="InterPro" id="IPR038352">
    <property type="entry name" value="Imelysin_sf"/>
</dbReference>
<dbReference type="Pfam" id="PF09375">
    <property type="entry name" value="Peptidase_M75"/>
    <property type="match status" value="1"/>
</dbReference>
<organism evidence="6 7">
    <name type="scientific">Colwellia marinimaniae</name>
    <dbReference type="NCBI Taxonomy" id="1513592"/>
    <lineage>
        <taxon>Bacteria</taxon>
        <taxon>Pseudomonadati</taxon>
        <taxon>Pseudomonadota</taxon>
        <taxon>Gammaproteobacteria</taxon>
        <taxon>Alteromonadales</taxon>
        <taxon>Colwelliaceae</taxon>
        <taxon>Colwellia</taxon>
    </lineage>
</organism>
<feature type="region of interest" description="Disordered" evidence="3">
    <location>
        <begin position="229"/>
        <end position="254"/>
    </location>
</feature>
<proteinExistence type="predicted"/>
<dbReference type="Proteomes" id="UP000197068">
    <property type="component" value="Unassembled WGS sequence"/>
</dbReference>
<dbReference type="EMBL" id="BDQM01000008">
    <property type="protein sequence ID" value="GAW95847.1"/>
    <property type="molecule type" value="Genomic_DNA"/>
</dbReference>
<evidence type="ECO:0000256" key="2">
    <source>
        <dbReference type="ARBA" id="ARBA00022729"/>
    </source>
</evidence>
<evidence type="ECO:0000313" key="6">
    <source>
        <dbReference type="EMBL" id="GAW95847.1"/>
    </source>
</evidence>
<dbReference type="RefSeq" id="WP_057179630.1">
    <property type="nucleotide sequence ID" value="NZ_BDQM01000008.1"/>
</dbReference>
<gene>
    <name evidence="6" type="ORF">MTCD1_01450</name>
</gene>
<dbReference type="PROSITE" id="PS51257">
    <property type="entry name" value="PROKAR_LIPOPROTEIN"/>
    <property type="match status" value="1"/>
</dbReference>
<evidence type="ECO:0000259" key="5">
    <source>
        <dbReference type="Pfam" id="PF09375"/>
    </source>
</evidence>
<dbReference type="InterPro" id="IPR018976">
    <property type="entry name" value="Imelysin-like"/>
</dbReference>
<name>A0ABQ0MTZ5_9GAMM</name>
<feature type="signal peptide" evidence="4">
    <location>
        <begin position="1"/>
        <end position="23"/>
    </location>
</feature>
<dbReference type="CDD" id="cd14657">
    <property type="entry name" value="Imelysin_IrpA-like"/>
    <property type="match status" value="1"/>
</dbReference>
<protein>
    <submittedName>
        <fullName evidence="6">Peptidase</fullName>
    </submittedName>
</protein>
<reference evidence="6 7" key="1">
    <citation type="submission" date="2017-06" db="EMBL/GenBank/DDBJ databases">
        <title>Whole Genome Sequences of Colwellia marinimaniae MTCD1.</title>
        <authorList>
            <person name="Kusumoto H."/>
            <person name="Inoue M."/>
            <person name="Tanikawa K."/>
            <person name="Maeji H."/>
            <person name="Cameron J.H."/>
            <person name="Bartlett D.H."/>
        </authorList>
    </citation>
    <scope>NUCLEOTIDE SEQUENCE [LARGE SCALE GENOMIC DNA]</scope>
    <source>
        <strain evidence="6 7">MTCD1</strain>
    </source>
</reference>
<feature type="chain" id="PRO_5047044699" evidence="4">
    <location>
        <begin position="24"/>
        <end position="472"/>
    </location>
</feature>
<keyword evidence="7" id="KW-1185">Reference proteome</keyword>
<feature type="domain" description="Imelysin-like" evidence="5">
    <location>
        <begin position="62"/>
        <end position="449"/>
    </location>
</feature>
<accession>A0ABQ0MTZ5</accession>
<evidence type="ECO:0000256" key="3">
    <source>
        <dbReference type="SAM" id="MobiDB-lite"/>
    </source>
</evidence>
<dbReference type="Gene3D" id="1.20.1420.20">
    <property type="entry name" value="M75 peptidase, HXXE motif"/>
    <property type="match status" value="1"/>
</dbReference>
<keyword evidence="2 4" id="KW-0732">Signal</keyword>
<comment type="subcellular location">
    <subcellularLocation>
        <location evidence="1">Cell envelope</location>
    </subcellularLocation>
</comment>
<evidence type="ECO:0000313" key="7">
    <source>
        <dbReference type="Proteomes" id="UP000197068"/>
    </source>
</evidence>
<comment type="caution">
    <text evidence="6">The sequence shown here is derived from an EMBL/GenBank/DDBJ whole genome shotgun (WGS) entry which is preliminary data.</text>
</comment>
<evidence type="ECO:0000256" key="1">
    <source>
        <dbReference type="ARBA" id="ARBA00004196"/>
    </source>
</evidence>
<sequence>MKFSTFSKISAALIVALSLTACVEDGDDGIAGVIGADGMAGKNGVSTFVTRTDVIKTNANIAYAAYADSLISATTLKTVLETFVAEPTEVTFALAKKAWLDSREPYGQTEVYRFRQGPIDELKADGTLGKDDAGEGPEGLINAWPLGEAIIDYVEAVDGLSGPESPANAIGMGGIIAAKKDDGTFKYATIDATTLSNLFEHGEDGRNVTTGYHAIEFLLWGQDLNEEAAQSDSKVHDNTPGQRPFSDFNTSGSCTSGKDVPVADEICTRRGQYLVTTAELLIKELTRVTEQWEPVSGAHYKTFVAGGDVSLAKILEGMGRLSFGELAGERINVALIENSQEDEHSCFSDNTHRDIFLNAKGVQNSFNAKYVRIDGEVIEGASIYDLLVVEGHHELANKLRGALEATMSAAAVIDTKAKTGTPFDVLMQEGIAQPNIKAVIDALVAQTDDIEAVIDALGVTTNDLRDDTEQKI</sequence>
<evidence type="ECO:0000256" key="4">
    <source>
        <dbReference type="SAM" id="SignalP"/>
    </source>
</evidence>